<name>A0ABW7QL33_9ACTN</name>
<feature type="compositionally biased region" description="Low complexity" evidence="1">
    <location>
        <begin position="148"/>
        <end position="161"/>
    </location>
</feature>
<comment type="caution">
    <text evidence="3">The sequence shown here is derived from an EMBL/GenBank/DDBJ whole genome shotgun (WGS) entry which is preliminary data.</text>
</comment>
<evidence type="ECO:0000313" key="3">
    <source>
        <dbReference type="EMBL" id="MFH8544935.1"/>
    </source>
</evidence>
<dbReference type="RefSeq" id="WP_397709466.1">
    <property type="nucleotide sequence ID" value="NZ_JBIRGN010000002.1"/>
</dbReference>
<evidence type="ECO:0008006" key="5">
    <source>
        <dbReference type="Google" id="ProtNLM"/>
    </source>
</evidence>
<organism evidence="3 4">
    <name type="scientific">Streptomyces longisporoflavus</name>
    <dbReference type="NCBI Taxonomy" id="28044"/>
    <lineage>
        <taxon>Bacteria</taxon>
        <taxon>Bacillati</taxon>
        <taxon>Actinomycetota</taxon>
        <taxon>Actinomycetes</taxon>
        <taxon>Kitasatosporales</taxon>
        <taxon>Streptomycetaceae</taxon>
        <taxon>Streptomyces</taxon>
    </lineage>
</organism>
<reference evidence="3 4" key="1">
    <citation type="submission" date="2024-10" db="EMBL/GenBank/DDBJ databases">
        <title>The Natural Products Discovery Center: Release of the First 8490 Sequenced Strains for Exploring Actinobacteria Biosynthetic Diversity.</title>
        <authorList>
            <person name="Kalkreuter E."/>
            <person name="Kautsar S.A."/>
            <person name="Yang D."/>
            <person name="Bader C.D."/>
            <person name="Teijaro C.N."/>
            <person name="Fluegel L."/>
            <person name="Davis C.M."/>
            <person name="Simpson J.R."/>
            <person name="Lauterbach L."/>
            <person name="Steele A.D."/>
            <person name="Gui C."/>
            <person name="Meng S."/>
            <person name="Li G."/>
            <person name="Viehrig K."/>
            <person name="Ye F."/>
            <person name="Su P."/>
            <person name="Kiefer A.F."/>
            <person name="Nichols A."/>
            <person name="Cepeda A.J."/>
            <person name="Yan W."/>
            <person name="Fan B."/>
            <person name="Jiang Y."/>
            <person name="Adhikari A."/>
            <person name="Zheng C.-J."/>
            <person name="Schuster L."/>
            <person name="Cowan T.M."/>
            <person name="Smanski M.J."/>
            <person name="Chevrette M.G."/>
            <person name="De Carvalho L.P.S."/>
            <person name="Shen B."/>
        </authorList>
    </citation>
    <scope>NUCLEOTIDE SEQUENCE [LARGE SCALE GENOMIC DNA]</scope>
    <source>
        <strain evidence="3 4">NPDC017990</strain>
    </source>
</reference>
<proteinExistence type="predicted"/>
<evidence type="ECO:0000256" key="1">
    <source>
        <dbReference type="SAM" id="MobiDB-lite"/>
    </source>
</evidence>
<dbReference type="Proteomes" id="UP001610818">
    <property type="component" value="Unassembled WGS sequence"/>
</dbReference>
<evidence type="ECO:0000313" key="4">
    <source>
        <dbReference type="Proteomes" id="UP001610818"/>
    </source>
</evidence>
<accession>A0ABW7QL33</accession>
<feature type="compositionally biased region" description="Basic and acidic residues" evidence="1">
    <location>
        <begin position="186"/>
        <end position="203"/>
    </location>
</feature>
<sequence>MENARGRLDVAVGDYDERSAHFAGKIRNSIDDDMKDSWWNDFKGGVADAEWIGEWADRLSWVATAVGVAAMLFPGIGWIAAALTVAVLLAHTTQAATGNGSWFDVLMDIGALKLARNGVKAAKGIKLLQNSSRQTASQSAGAARQVQSASRTAGSRASSVAKSRKGGGRSGNARKNARARNMRQLAESRADGKKAAGEVRDAEMPQITAQEKAGVLGDAQIGRQMKDIRKWRDEFPGNAQLADNAREADRHRDALVGSWGASTVLDSGDKAGDLASDGEYSRMKDRMTRSVGSRW</sequence>
<feature type="transmembrane region" description="Helical" evidence="2">
    <location>
        <begin position="61"/>
        <end position="89"/>
    </location>
</feature>
<keyword evidence="2" id="KW-0472">Membrane</keyword>
<evidence type="ECO:0000256" key="2">
    <source>
        <dbReference type="SAM" id="Phobius"/>
    </source>
</evidence>
<keyword evidence="2" id="KW-1133">Transmembrane helix</keyword>
<feature type="region of interest" description="Disordered" evidence="1">
    <location>
        <begin position="266"/>
        <end position="295"/>
    </location>
</feature>
<dbReference type="EMBL" id="JBIRGQ010000002">
    <property type="protein sequence ID" value="MFH8544935.1"/>
    <property type="molecule type" value="Genomic_DNA"/>
</dbReference>
<keyword evidence="2" id="KW-0812">Transmembrane</keyword>
<feature type="compositionally biased region" description="Basic and acidic residues" evidence="1">
    <location>
        <begin position="279"/>
        <end position="288"/>
    </location>
</feature>
<feature type="region of interest" description="Disordered" evidence="1">
    <location>
        <begin position="133"/>
        <end position="207"/>
    </location>
</feature>
<protein>
    <recommendedName>
        <fullName evidence="5">Integral membrane protein</fullName>
    </recommendedName>
</protein>
<keyword evidence="4" id="KW-1185">Reference proteome</keyword>
<gene>
    <name evidence="3" type="ORF">ACH4F9_08025</name>
</gene>